<keyword evidence="5" id="KW-0175">Coiled coil</keyword>
<proteinExistence type="inferred from homology"/>
<gene>
    <name evidence="8" type="ORF">H8B21_20350</name>
</gene>
<dbReference type="InterPro" id="IPR039425">
    <property type="entry name" value="RNA_pol_sigma-70-like"/>
</dbReference>
<dbReference type="InterPro" id="IPR007627">
    <property type="entry name" value="RNA_pol_sigma70_r2"/>
</dbReference>
<evidence type="ECO:0000313" key="8">
    <source>
        <dbReference type="EMBL" id="MBD1423919.1"/>
    </source>
</evidence>
<keyword evidence="9" id="KW-1185">Reference proteome</keyword>
<dbReference type="InterPro" id="IPR013324">
    <property type="entry name" value="RNA_pol_sigma_r3/r4-like"/>
</dbReference>
<feature type="domain" description="RNA polymerase sigma-70 region 2" evidence="6">
    <location>
        <begin position="22"/>
        <end position="87"/>
    </location>
</feature>
<evidence type="ECO:0000256" key="4">
    <source>
        <dbReference type="ARBA" id="ARBA00023163"/>
    </source>
</evidence>
<dbReference type="Proteomes" id="UP000651112">
    <property type="component" value="Unassembled WGS sequence"/>
</dbReference>
<dbReference type="Pfam" id="PF04542">
    <property type="entry name" value="Sigma70_r2"/>
    <property type="match status" value="1"/>
</dbReference>
<dbReference type="InterPro" id="IPR036388">
    <property type="entry name" value="WH-like_DNA-bd_sf"/>
</dbReference>
<dbReference type="InterPro" id="IPR013325">
    <property type="entry name" value="RNA_pol_sigma_r2"/>
</dbReference>
<dbReference type="EMBL" id="JACNYL010000007">
    <property type="protein sequence ID" value="MBD1423919.1"/>
    <property type="molecule type" value="Genomic_DNA"/>
</dbReference>
<dbReference type="SUPFAM" id="SSF88659">
    <property type="entry name" value="Sigma3 and sigma4 domains of RNA polymerase sigma factors"/>
    <property type="match status" value="1"/>
</dbReference>
<dbReference type="Gene3D" id="1.10.1740.10">
    <property type="match status" value="1"/>
</dbReference>
<organism evidence="8 9">
    <name type="scientific">Sphingobacterium chuzhouense</name>
    <dbReference type="NCBI Taxonomy" id="1742264"/>
    <lineage>
        <taxon>Bacteria</taxon>
        <taxon>Pseudomonadati</taxon>
        <taxon>Bacteroidota</taxon>
        <taxon>Sphingobacteriia</taxon>
        <taxon>Sphingobacteriales</taxon>
        <taxon>Sphingobacteriaceae</taxon>
        <taxon>Sphingobacterium</taxon>
    </lineage>
</organism>
<evidence type="ECO:0000256" key="2">
    <source>
        <dbReference type="ARBA" id="ARBA00023015"/>
    </source>
</evidence>
<evidence type="ECO:0000313" key="9">
    <source>
        <dbReference type="Proteomes" id="UP000651112"/>
    </source>
</evidence>
<dbReference type="PANTHER" id="PTHR43133:SF46">
    <property type="entry name" value="RNA POLYMERASE SIGMA-70 FACTOR ECF SUBFAMILY"/>
    <property type="match status" value="1"/>
</dbReference>
<feature type="domain" description="RNA polymerase sigma factor 70 region 4 type 2" evidence="7">
    <location>
        <begin position="117"/>
        <end position="168"/>
    </location>
</feature>
<keyword evidence="2" id="KW-0805">Transcription regulation</keyword>
<evidence type="ECO:0000256" key="3">
    <source>
        <dbReference type="ARBA" id="ARBA00023082"/>
    </source>
</evidence>
<evidence type="ECO:0000259" key="7">
    <source>
        <dbReference type="Pfam" id="PF08281"/>
    </source>
</evidence>
<dbReference type="SUPFAM" id="SSF88946">
    <property type="entry name" value="Sigma2 domain of RNA polymerase sigma factors"/>
    <property type="match status" value="1"/>
</dbReference>
<reference evidence="8 9" key="1">
    <citation type="submission" date="2020-08" db="EMBL/GenBank/DDBJ databases">
        <title>Sphingobacterium sp. DN00404 isolated from aquaculture water.</title>
        <authorList>
            <person name="Zhang M."/>
        </authorList>
    </citation>
    <scope>NUCLEOTIDE SEQUENCE [LARGE SCALE GENOMIC DNA]</scope>
    <source>
        <strain evidence="8 9">KCTC 42746</strain>
    </source>
</reference>
<dbReference type="InterPro" id="IPR014284">
    <property type="entry name" value="RNA_pol_sigma-70_dom"/>
</dbReference>
<accession>A0ABR7XXY2</accession>
<dbReference type="PANTHER" id="PTHR43133">
    <property type="entry name" value="RNA POLYMERASE ECF-TYPE SIGMA FACTO"/>
    <property type="match status" value="1"/>
</dbReference>
<sequence>MEDIASQIPLLIKGSEKAFSTIYNHYWDRLYYVAYQKLQSQEAAEEIVQEVFLTLWRDRQKLSIHSLSNYLAAMVRHAVYRYVASEKAVKNRELRFEEVQKKNLNLEDELNNKLALKKILELSNQLPLKCRLVFQRNKLQDEAIKDVAKELNISIKTAEAHLSKALKFIRLNIRSFLCLFF</sequence>
<dbReference type="NCBIfam" id="TIGR02937">
    <property type="entry name" value="sigma70-ECF"/>
    <property type="match status" value="1"/>
</dbReference>
<dbReference type="RefSeq" id="WP_190315694.1">
    <property type="nucleotide sequence ID" value="NZ_JACNYL010000007.1"/>
</dbReference>
<dbReference type="Gene3D" id="1.10.10.10">
    <property type="entry name" value="Winged helix-like DNA-binding domain superfamily/Winged helix DNA-binding domain"/>
    <property type="match status" value="1"/>
</dbReference>
<evidence type="ECO:0000256" key="1">
    <source>
        <dbReference type="ARBA" id="ARBA00010641"/>
    </source>
</evidence>
<evidence type="ECO:0000259" key="6">
    <source>
        <dbReference type="Pfam" id="PF04542"/>
    </source>
</evidence>
<protein>
    <submittedName>
        <fullName evidence="8">Sigma-70 family RNA polymerase sigma factor</fullName>
    </submittedName>
</protein>
<name>A0ABR7XXY2_9SPHI</name>
<comment type="similarity">
    <text evidence="1">Belongs to the sigma-70 factor family. ECF subfamily.</text>
</comment>
<dbReference type="InterPro" id="IPR013249">
    <property type="entry name" value="RNA_pol_sigma70_r4_t2"/>
</dbReference>
<keyword evidence="4" id="KW-0804">Transcription</keyword>
<evidence type="ECO:0000256" key="5">
    <source>
        <dbReference type="SAM" id="Coils"/>
    </source>
</evidence>
<feature type="coiled-coil region" evidence="5">
    <location>
        <begin position="89"/>
        <end position="116"/>
    </location>
</feature>
<keyword evidence="3" id="KW-0731">Sigma factor</keyword>
<comment type="caution">
    <text evidence="8">The sequence shown here is derived from an EMBL/GenBank/DDBJ whole genome shotgun (WGS) entry which is preliminary data.</text>
</comment>
<dbReference type="Pfam" id="PF08281">
    <property type="entry name" value="Sigma70_r4_2"/>
    <property type="match status" value="1"/>
</dbReference>